<dbReference type="eggNOG" id="COG4399">
    <property type="taxonomic scope" value="Bacteria"/>
</dbReference>
<dbReference type="PANTHER" id="PTHR35791">
    <property type="entry name" value="UPF0754 MEMBRANE PROTEIN YHEB"/>
    <property type="match status" value="1"/>
</dbReference>
<accession>A1ZU23</accession>
<evidence type="ECO:0000256" key="6">
    <source>
        <dbReference type="SAM" id="Phobius"/>
    </source>
</evidence>
<protein>
    <recommendedName>
        <fullName evidence="9">DUF445 family protein</fullName>
    </recommendedName>
</protein>
<evidence type="ECO:0000256" key="4">
    <source>
        <dbReference type="ARBA" id="ARBA00022989"/>
    </source>
</evidence>
<evidence type="ECO:0000256" key="1">
    <source>
        <dbReference type="ARBA" id="ARBA00004308"/>
    </source>
</evidence>
<dbReference type="PANTHER" id="PTHR35791:SF1">
    <property type="entry name" value="UPF0754 MEMBRANE PROTEIN YHEB"/>
    <property type="match status" value="1"/>
</dbReference>
<sequence length="1387" mass="156853">MIGGIFSKILAGSVVGYITNYLAIQMLFQEYFKVKISKKKKFSLGGVVVKERAEFESQISKLVESDVIHHQALERELQKNGFTETLHNILNDLFSDKLIAQVPPGFTVADIPHIDQSFANLSQTMVTGLSTPLENVLLHSVGHLPLGQILSGKQSQHVAGALTQVIQEFVDEETNYVDDFILELMQDIQQKSVLDFISEKDLQTLTNNGNAIFSDLHEVLKHNYADSIDQIIQQSLRTLNIPQLIETISKQVGNKKLYDLLGETRIEHLPKVLVAEVEKIFDNDVGQDIIESILKFLLNTLEKESSTILDLLSGNLKISVENFLATKLPNIIAKLVPWLKEKKGKLSEIIQQSFQKNTSALKKLLVNIFVGNVGNYVGVEQKIIDIIEKQEPEKIASQASEYLINYLQKTTIGDIIKSINQERMLDTVIPLIQDSLLKVIRNLKVDSLKELFDRKLNSFVSEADIKKNLEKFIQNLIDKNLKSQWLYSDKVSTFAQNNLETLINKLAKQPLGNVLKGEQLGKYTKEVREVLSTILQKSHPQLQKVINEAIVNYADERSLDALVRVEQNKQLHQWMLGMIGNLLQEQTQHLKQDKLRHYIQQLGNIKSLDQHLSGYLQSYLSSNLSELMEGRVEDLVKHNLANLPDNKLKGMIYKALGKELKPISYFGALLGAVTGGLLNFLPTVGQSAAKIAVPATAYGATGWGTNWLAIKMIFRPYQPVKIPFIKRRLPFTPGVVAKNKARFAESMGRFIGDSLLNQDTLKGNFAKNQEIIERRFLAMLGKNRYAFLEKLIQSNEQGISQNVGGKLYDYLLSQEESITNGIGQVISQYKDWKLTELDTTGIEDRLVQYLNRDSFQHSLESLIERRIDKTRISNPTLGEMLPQNINDHLEKFLQQVIEQQFGQLNGKLTVAKVLELVNLPQLGGKLNELLAKDLHTLLGESQTQKLKDQIFGFIKKKLQSPQLKDWAFALINEKIIAEFNDEVQVKDLLGGKLIQLLENNLNNILKQIIHVGLDWLKENKDDIADKVYEDAYAQNSLAWTYKGSIKGSASNLIEEGIPDFFENEFDSIHEIIHEEIVTLGSIRIADIQHDVGLDTDNLKQRIDHVLNDSLLLFRIKQLLDIVLEERIFKIPINQFLNANAAQLVGYSQSVVLPELNLVLGFIKMQLQNPQNISAIASPLSMLLGQIIRRRLLPTPLNNLLKGLDNDTFDALNERVAKFLIQSSGFQNHQRILIEKMVARAKTKSLNEMLDLAVFKDDISAALHQLLHDPKSKEVIIKELENFIEQNLTKITQSIATPTKEYLVKTLTKSIFTSLENNISELINSIDFKKIVVTEIENMHPQQLEKLFYGFAGKYFKYLIGYGFGFGIIFGLAIDFGLVELLKLLGAG</sequence>
<comment type="subcellular location">
    <subcellularLocation>
        <location evidence="1">Endomembrane system</location>
    </subcellularLocation>
</comment>
<evidence type="ECO:0000256" key="2">
    <source>
        <dbReference type="ARBA" id="ARBA00008053"/>
    </source>
</evidence>
<evidence type="ECO:0000256" key="5">
    <source>
        <dbReference type="ARBA" id="ARBA00023136"/>
    </source>
</evidence>
<dbReference type="RefSeq" id="WP_002701558.1">
    <property type="nucleotide sequence ID" value="NZ_AAWS01000038.1"/>
</dbReference>
<keyword evidence="5 6" id="KW-0472">Membrane</keyword>
<dbReference type="Pfam" id="PF04286">
    <property type="entry name" value="DUF445"/>
    <property type="match status" value="3"/>
</dbReference>
<name>A1ZU23_MICM2</name>
<gene>
    <name evidence="7" type="ORF">M23134_06009</name>
</gene>
<evidence type="ECO:0000256" key="3">
    <source>
        <dbReference type="ARBA" id="ARBA00022692"/>
    </source>
</evidence>
<comment type="caution">
    <text evidence="7">The sequence shown here is derived from an EMBL/GenBank/DDBJ whole genome shotgun (WGS) entry which is preliminary data.</text>
</comment>
<comment type="similarity">
    <text evidence="2">Belongs to the UPF0754 family.</text>
</comment>
<dbReference type="OrthoDB" id="9787430at2"/>
<feature type="transmembrane region" description="Helical" evidence="6">
    <location>
        <begin position="1354"/>
        <end position="1373"/>
    </location>
</feature>
<dbReference type="EMBL" id="AAWS01000038">
    <property type="protein sequence ID" value="EAY26136.1"/>
    <property type="molecule type" value="Genomic_DNA"/>
</dbReference>
<dbReference type="SUPFAM" id="SSF48371">
    <property type="entry name" value="ARM repeat"/>
    <property type="match status" value="1"/>
</dbReference>
<keyword evidence="4 6" id="KW-1133">Transmembrane helix</keyword>
<keyword evidence="8" id="KW-1185">Reference proteome</keyword>
<proteinExistence type="inferred from homology"/>
<dbReference type="Proteomes" id="UP000004095">
    <property type="component" value="Unassembled WGS sequence"/>
</dbReference>
<dbReference type="InterPro" id="IPR007383">
    <property type="entry name" value="DUF445"/>
</dbReference>
<keyword evidence="3 6" id="KW-0812">Transmembrane</keyword>
<dbReference type="GO" id="GO:0012505">
    <property type="term" value="C:endomembrane system"/>
    <property type="evidence" value="ECO:0007669"/>
    <property type="project" value="UniProtKB-SubCell"/>
</dbReference>
<organism evidence="7 8">
    <name type="scientific">Microscilla marina ATCC 23134</name>
    <dbReference type="NCBI Taxonomy" id="313606"/>
    <lineage>
        <taxon>Bacteria</taxon>
        <taxon>Pseudomonadati</taxon>
        <taxon>Bacteroidota</taxon>
        <taxon>Cytophagia</taxon>
        <taxon>Cytophagales</taxon>
        <taxon>Microscillaceae</taxon>
        <taxon>Microscilla</taxon>
    </lineage>
</organism>
<evidence type="ECO:0000313" key="8">
    <source>
        <dbReference type="Proteomes" id="UP000004095"/>
    </source>
</evidence>
<reference evidence="7 8" key="1">
    <citation type="submission" date="2007-01" db="EMBL/GenBank/DDBJ databases">
        <authorList>
            <person name="Haygood M."/>
            <person name="Podell S."/>
            <person name="Anderson C."/>
            <person name="Hopkinson B."/>
            <person name="Roe K."/>
            <person name="Barbeau K."/>
            <person name="Gaasterland T."/>
            <person name="Ferriera S."/>
            <person name="Johnson J."/>
            <person name="Kravitz S."/>
            <person name="Beeson K."/>
            <person name="Sutton G."/>
            <person name="Rogers Y.-H."/>
            <person name="Friedman R."/>
            <person name="Frazier M."/>
            <person name="Venter J.C."/>
        </authorList>
    </citation>
    <scope>NUCLEOTIDE SEQUENCE [LARGE SCALE GENOMIC DNA]</scope>
    <source>
        <strain evidence="7 8">ATCC 23134</strain>
    </source>
</reference>
<evidence type="ECO:0000313" key="7">
    <source>
        <dbReference type="EMBL" id="EAY26136.1"/>
    </source>
</evidence>
<dbReference type="InterPro" id="IPR016024">
    <property type="entry name" value="ARM-type_fold"/>
</dbReference>
<evidence type="ECO:0008006" key="9">
    <source>
        <dbReference type="Google" id="ProtNLM"/>
    </source>
</evidence>